<proteinExistence type="predicted"/>
<dbReference type="PANTHER" id="PTHR30136:SF35">
    <property type="entry name" value="HTH-TYPE TRANSCRIPTIONAL REGULATOR RV1719"/>
    <property type="match status" value="1"/>
</dbReference>
<evidence type="ECO:0000313" key="6">
    <source>
        <dbReference type="EMBL" id="MFD1685966.1"/>
    </source>
</evidence>
<evidence type="ECO:0000259" key="4">
    <source>
        <dbReference type="PROSITE" id="PS51077"/>
    </source>
</evidence>
<evidence type="ECO:0000256" key="3">
    <source>
        <dbReference type="ARBA" id="ARBA00023163"/>
    </source>
</evidence>
<dbReference type="Pfam" id="PF09339">
    <property type="entry name" value="HTH_IclR"/>
    <property type="match status" value="1"/>
</dbReference>
<protein>
    <submittedName>
        <fullName evidence="6">IclR family transcriptional regulator</fullName>
    </submittedName>
</protein>
<feature type="domain" description="HTH iclR-type" evidence="4">
    <location>
        <begin position="8"/>
        <end position="67"/>
    </location>
</feature>
<dbReference type="Gene3D" id="1.10.10.10">
    <property type="entry name" value="Winged helix-like DNA-binding domain superfamily/Winged helix DNA-binding domain"/>
    <property type="match status" value="1"/>
</dbReference>
<keyword evidence="3" id="KW-0804">Transcription</keyword>
<dbReference type="AlphaFoldDB" id="A0ABD6DUV7"/>
<dbReference type="Pfam" id="PF01614">
    <property type="entry name" value="IclR_C"/>
    <property type="match status" value="1"/>
</dbReference>
<feature type="domain" description="IclR-ED" evidence="5">
    <location>
        <begin position="68"/>
        <end position="251"/>
    </location>
</feature>
<reference evidence="6 7" key="1">
    <citation type="journal article" date="2019" name="Int. J. Syst. Evol. Microbiol.">
        <title>The Global Catalogue of Microorganisms (GCM) 10K type strain sequencing project: providing services to taxonomists for standard genome sequencing and annotation.</title>
        <authorList>
            <consortium name="The Broad Institute Genomics Platform"/>
            <consortium name="The Broad Institute Genome Sequencing Center for Infectious Disease"/>
            <person name="Wu L."/>
            <person name="Ma J."/>
        </authorList>
    </citation>
    <scope>NUCLEOTIDE SEQUENCE [LARGE SCALE GENOMIC DNA]</scope>
    <source>
        <strain evidence="6 7">CGMCC 1.10387</strain>
    </source>
</reference>
<dbReference type="PANTHER" id="PTHR30136">
    <property type="entry name" value="HELIX-TURN-HELIX TRANSCRIPTIONAL REGULATOR, ICLR FAMILY"/>
    <property type="match status" value="1"/>
</dbReference>
<keyword evidence="2" id="KW-0238">DNA-binding</keyword>
<keyword evidence="1" id="KW-0805">Transcription regulation</keyword>
<dbReference type="InterPro" id="IPR050707">
    <property type="entry name" value="HTH_MetabolicPath_Reg"/>
</dbReference>
<dbReference type="InterPro" id="IPR014757">
    <property type="entry name" value="Tscrpt_reg_IclR_C"/>
</dbReference>
<dbReference type="GO" id="GO:0006355">
    <property type="term" value="P:regulation of DNA-templated transcription"/>
    <property type="evidence" value="ECO:0007669"/>
    <property type="project" value="UniProtKB-ARBA"/>
</dbReference>
<dbReference type="InterPro" id="IPR005471">
    <property type="entry name" value="Tscrpt_reg_IclR_N"/>
</dbReference>
<dbReference type="PROSITE" id="PS51078">
    <property type="entry name" value="ICLR_ED"/>
    <property type="match status" value="1"/>
</dbReference>
<gene>
    <name evidence="6" type="ORF">ACFSAS_10125</name>
</gene>
<organism evidence="6 7">
    <name type="scientific">Halobellus litoreus</name>
    <dbReference type="NCBI Taxonomy" id="755310"/>
    <lineage>
        <taxon>Archaea</taxon>
        <taxon>Methanobacteriati</taxon>
        <taxon>Methanobacteriota</taxon>
        <taxon>Stenosarchaea group</taxon>
        <taxon>Halobacteria</taxon>
        <taxon>Halobacteriales</taxon>
        <taxon>Haloferacaceae</taxon>
        <taxon>Halobellus</taxon>
    </lineage>
</organism>
<dbReference type="PROSITE" id="PS51077">
    <property type="entry name" value="HTH_ICLR"/>
    <property type="match status" value="1"/>
</dbReference>
<dbReference type="EMBL" id="JBHUDP010000003">
    <property type="protein sequence ID" value="MFD1685966.1"/>
    <property type="molecule type" value="Genomic_DNA"/>
</dbReference>
<evidence type="ECO:0000256" key="1">
    <source>
        <dbReference type="ARBA" id="ARBA00023015"/>
    </source>
</evidence>
<comment type="caution">
    <text evidence="6">The sequence shown here is derived from an EMBL/GenBank/DDBJ whole genome shotgun (WGS) entry which is preliminary data.</text>
</comment>
<dbReference type="Gene3D" id="3.30.450.40">
    <property type="match status" value="1"/>
</dbReference>
<accession>A0ABD6DUV7</accession>
<evidence type="ECO:0000313" key="7">
    <source>
        <dbReference type="Proteomes" id="UP001597092"/>
    </source>
</evidence>
<evidence type="ECO:0000259" key="5">
    <source>
        <dbReference type="PROSITE" id="PS51078"/>
    </source>
</evidence>
<dbReference type="Proteomes" id="UP001597092">
    <property type="component" value="Unassembled WGS sequence"/>
</dbReference>
<dbReference type="RefSeq" id="WP_256308592.1">
    <property type="nucleotide sequence ID" value="NZ_JANHAW010000003.1"/>
</dbReference>
<keyword evidence="7" id="KW-1185">Reference proteome</keyword>
<evidence type="ECO:0000256" key="2">
    <source>
        <dbReference type="ARBA" id="ARBA00023125"/>
    </source>
</evidence>
<dbReference type="InterPro" id="IPR036388">
    <property type="entry name" value="WH-like_DNA-bd_sf"/>
</dbReference>
<dbReference type="SMART" id="SM00346">
    <property type="entry name" value="HTH_ICLR"/>
    <property type="match status" value="1"/>
</dbReference>
<dbReference type="SUPFAM" id="SSF46785">
    <property type="entry name" value="Winged helix' DNA-binding domain"/>
    <property type="match status" value="1"/>
</dbReference>
<dbReference type="GO" id="GO:0003677">
    <property type="term" value="F:DNA binding"/>
    <property type="evidence" value="ECO:0007669"/>
    <property type="project" value="UniProtKB-KW"/>
</dbReference>
<dbReference type="InterPro" id="IPR036390">
    <property type="entry name" value="WH_DNA-bd_sf"/>
</dbReference>
<dbReference type="SUPFAM" id="SSF55781">
    <property type="entry name" value="GAF domain-like"/>
    <property type="match status" value="1"/>
</dbReference>
<name>A0ABD6DUV7_9EURY</name>
<sequence length="252" mass="28216">MSSDTVPLQTVSRAFEVLDLLEREREAGPAKIAALMEVNRSTAHDYLVSLESTGFVVKNDGKYRISYRFLQRGSRLKYRNRFFKSSEIVLGKLSEQSGELAQLGLEESGEWVMVHEEGDVTSVQTGTYPGFRTPIHTHAAGKVLLANLPDARIDELLDVEKLEPVTEHTVTNPAELRTELEAIRERGYAIDHEEQVVGIGFVACPVVEDEELLGSVSVACPTGRLQQDDYRENLVQDVRAAAEEISVNYRFY</sequence>
<dbReference type="InterPro" id="IPR029016">
    <property type="entry name" value="GAF-like_dom_sf"/>
</dbReference>